<dbReference type="PANTHER" id="PTHR46268:SF24">
    <property type="entry name" value="UNIVERSAL STRESS PROTEIN"/>
    <property type="match status" value="1"/>
</dbReference>
<dbReference type="InterPro" id="IPR014729">
    <property type="entry name" value="Rossmann-like_a/b/a_fold"/>
</dbReference>
<gene>
    <name evidence="3" type="ORF">EAF64_12405</name>
</gene>
<dbReference type="InterPro" id="IPR006016">
    <property type="entry name" value="UspA"/>
</dbReference>
<evidence type="ECO:0000313" key="4">
    <source>
        <dbReference type="Proteomes" id="UP000289691"/>
    </source>
</evidence>
<dbReference type="PANTHER" id="PTHR46268">
    <property type="entry name" value="STRESS RESPONSE PROTEIN NHAX"/>
    <property type="match status" value="1"/>
</dbReference>
<dbReference type="Proteomes" id="UP000289691">
    <property type="component" value="Unassembled WGS sequence"/>
</dbReference>
<evidence type="ECO:0000256" key="1">
    <source>
        <dbReference type="ARBA" id="ARBA00008791"/>
    </source>
</evidence>
<dbReference type="Pfam" id="PF00582">
    <property type="entry name" value="Usp"/>
    <property type="match status" value="1"/>
</dbReference>
<dbReference type="AlphaFoldDB" id="A0A498KZ54"/>
<evidence type="ECO:0000259" key="2">
    <source>
        <dbReference type="Pfam" id="PF00582"/>
    </source>
</evidence>
<accession>A0A498KZ54</accession>
<keyword evidence="4" id="KW-1185">Reference proteome</keyword>
<evidence type="ECO:0000313" key="3">
    <source>
        <dbReference type="EMBL" id="RXK48476.1"/>
    </source>
</evidence>
<proteinExistence type="inferred from homology"/>
<dbReference type="OrthoDB" id="105697at2157"/>
<reference evidence="3 4" key="1">
    <citation type="submission" date="2019-01" db="EMBL/GenBank/DDBJ databases">
        <title>Halorientalis sp. F13-25 a new haloarchaeum isolated from hypersaline water.</title>
        <authorList>
            <person name="Ana D.-V."/>
            <person name="Cristina S.-P."/>
            <person name="Antonio V."/>
        </authorList>
    </citation>
    <scope>NUCLEOTIDE SEQUENCE [LARGE SCALE GENOMIC DNA]</scope>
    <source>
        <strain evidence="3 4">F13-25</strain>
    </source>
</reference>
<dbReference type="InterPro" id="IPR006015">
    <property type="entry name" value="Universal_stress_UspA"/>
</dbReference>
<dbReference type="SUPFAM" id="SSF52402">
    <property type="entry name" value="Adenine nucleotide alpha hydrolases-like"/>
    <property type="match status" value="1"/>
</dbReference>
<dbReference type="Gene3D" id="3.40.50.620">
    <property type="entry name" value="HUPs"/>
    <property type="match status" value="1"/>
</dbReference>
<comment type="similarity">
    <text evidence="1">Belongs to the universal stress protein A family.</text>
</comment>
<dbReference type="RefSeq" id="WP_129069314.1">
    <property type="nucleotide sequence ID" value="NZ_RDFA01000004.1"/>
</dbReference>
<feature type="domain" description="UspA" evidence="2">
    <location>
        <begin position="2"/>
        <end position="137"/>
    </location>
</feature>
<comment type="caution">
    <text evidence="3">The sequence shown here is derived from an EMBL/GenBank/DDBJ whole genome shotgun (WGS) entry which is preliminary data.</text>
</comment>
<sequence>MRVLVPMDDSEMAERALEYALEVYDDAEITVLTVVGEPSFMWGEAASIALADDMEAAAEEHGQAVTDRAGEIAADHDAEVDVTIRTGHPGRAILDTVDEYDAVVLGSHGGSMADRLVVGNVAETVFRRAPVPVTVVR</sequence>
<name>A0A498KZ54_9EURY</name>
<dbReference type="CDD" id="cd00293">
    <property type="entry name" value="USP-like"/>
    <property type="match status" value="1"/>
</dbReference>
<dbReference type="EMBL" id="RDFA01000004">
    <property type="protein sequence ID" value="RXK48476.1"/>
    <property type="molecule type" value="Genomic_DNA"/>
</dbReference>
<organism evidence="3 4">
    <name type="scientific">Halorientalis pallida</name>
    <dbReference type="NCBI Taxonomy" id="2479928"/>
    <lineage>
        <taxon>Archaea</taxon>
        <taxon>Methanobacteriati</taxon>
        <taxon>Methanobacteriota</taxon>
        <taxon>Stenosarchaea group</taxon>
        <taxon>Halobacteria</taxon>
        <taxon>Halobacteriales</taxon>
        <taxon>Haloarculaceae</taxon>
        <taxon>Halorientalis</taxon>
    </lineage>
</organism>
<dbReference type="PRINTS" id="PR01438">
    <property type="entry name" value="UNVRSLSTRESS"/>
</dbReference>
<protein>
    <submittedName>
        <fullName evidence="3">Universal stress protein</fullName>
    </submittedName>
</protein>